<comment type="caution">
    <text evidence="1">The sequence shown here is derived from an EMBL/GenBank/DDBJ whole genome shotgun (WGS) entry which is preliminary data.</text>
</comment>
<dbReference type="AlphaFoldDB" id="A0A9Q1JDK6"/>
<sequence length="110" mass="12238">MNAAPRAVGGTSPLRLAGGSEHFLPTQHAASFAGRLSPASQAREQRFLDKAVAQRRILLAANSEKRRRLLSFLRRSPWIMSLSAYSSLLMALGLRRKQGDWWAMTSCIQE</sequence>
<dbReference type="Proteomes" id="UP001152622">
    <property type="component" value="Chromosome 1"/>
</dbReference>
<protein>
    <submittedName>
        <fullName evidence="1">Uncharacterized protein</fullName>
    </submittedName>
</protein>
<organism evidence="1 2">
    <name type="scientific">Synaphobranchus kaupii</name>
    <name type="common">Kaup's arrowtooth eel</name>
    <dbReference type="NCBI Taxonomy" id="118154"/>
    <lineage>
        <taxon>Eukaryota</taxon>
        <taxon>Metazoa</taxon>
        <taxon>Chordata</taxon>
        <taxon>Craniata</taxon>
        <taxon>Vertebrata</taxon>
        <taxon>Euteleostomi</taxon>
        <taxon>Actinopterygii</taxon>
        <taxon>Neopterygii</taxon>
        <taxon>Teleostei</taxon>
        <taxon>Anguilliformes</taxon>
        <taxon>Synaphobranchidae</taxon>
        <taxon>Synaphobranchus</taxon>
    </lineage>
</organism>
<evidence type="ECO:0000313" key="2">
    <source>
        <dbReference type="Proteomes" id="UP001152622"/>
    </source>
</evidence>
<keyword evidence="2" id="KW-1185">Reference proteome</keyword>
<accession>A0A9Q1JDK6</accession>
<gene>
    <name evidence="1" type="ORF">SKAU_G00017780</name>
</gene>
<reference evidence="1" key="1">
    <citation type="journal article" date="2023" name="Science">
        <title>Genome structures resolve the early diversification of teleost fishes.</title>
        <authorList>
            <person name="Parey E."/>
            <person name="Louis A."/>
            <person name="Montfort J."/>
            <person name="Bouchez O."/>
            <person name="Roques C."/>
            <person name="Iampietro C."/>
            <person name="Lluch J."/>
            <person name="Castinel A."/>
            <person name="Donnadieu C."/>
            <person name="Desvignes T."/>
            <person name="Floi Bucao C."/>
            <person name="Jouanno E."/>
            <person name="Wen M."/>
            <person name="Mejri S."/>
            <person name="Dirks R."/>
            <person name="Jansen H."/>
            <person name="Henkel C."/>
            <person name="Chen W.J."/>
            <person name="Zahm M."/>
            <person name="Cabau C."/>
            <person name="Klopp C."/>
            <person name="Thompson A.W."/>
            <person name="Robinson-Rechavi M."/>
            <person name="Braasch I."/>
            <person name="Lecointre G."/>
            <person name="Bobe J."/>
            <person name="Postlethwait J.H."/>
            <person name="Berthelot C."/>
            <person name="Roest Crollius H."/>
            <person name="Guiguen Y."/>
        </authorList>
    </citation>
    <scope>NUCLEOTIDE SEQUENCE</scope>
    <source>
        <strain evidence="1">WJC10195</strain>
    </source>
</reference>
<proteinExistence type="predicted"/>
<name>A0A9Q1JDK6_SYNKA</name>
<evidence type="ECO:0000313" key="1">
    <source>
        <dbReference type="EMBL" id="KAJ8381000.1"/>
    </source>
</evidence>
<dbReference type="EMBL" id="JAINUF010000001">
    <property type="protein sequence ID" value="KAJ8381000.1"/>
    <property type="molecule type" value="Genomic_DNA"/>
</dbReference>